<evidence type="ECO:0000313" key="4">
    <source>
        <dbReference type="EMBL" id="KAK8375152.1"/>
    </source>
</evidence>
<dbReference type="PANTHER" id="PTHR24161">
    <property type="entry name" value="ANK_REP_REGION DOMAIN-CONTAINING PROTEIN-RELATED"/>
    <property type="match status" value="1"/>
</dbReference>
<evidence type="ECO:0000256" key="3">
    <source>
        <dbReference type="PROSITE-ProRule" id="PRU00023"/>
    </source>
</evidence>
<dbReference type="PRINTS" id="PR01415">
    <property type="entry name" value="ANKYRIN"/>
</dbReference>
<gene>
    <name evidence="4" type="ORF">O3P69_015605</name>
</gene>
<dbReference type="Gene3D" id="1.25.40.20">
    <property type="entry name" value="Ankyrin repeat-containing domain"/>
    <property type="match status" value="4"/>
</dbReference>
<proteinExistence type="predicted"/>
<dbReference type="PROSITE" id="PS50088">
    <property type="entry name" value="ANK_REPEAT"/>
    <property type="match status" value="5"/>
</dbReference>
<name>A0AAW0SKB1_SCYPA</name>
<dbReference type="InterPro" id="IPR002110">
    <property type="entry name" value="Ankyrin_rpt"/>
</dbReference>
<dbReference type="SUPFAM" id="SSF48403">
    <property type="entry name" value="Ankyrin repeat"/>
    <property type="match status" value="1"/>
</dbReference>
<reference evidence="4 5" key="1">
    <citation type="submission" date="2023-03" db="EMBL/GenBank/DDBJ databases">
        <title>High-quality genome of Scylla paramamosain provides insights in environmental adaptation.</title>
        <authorList>
            <person name="Zhang L."/>
        </authorList>
    </citation>
    <scope>NUCLEOTIDE SEQUENCE [LARGE SCALE GENOMIC DNA]</scope>
    <source>
        <strain evidence="4">LZ_2023a</strain>
        <tissue evidence="4">Muscle</tissue>
    </source>
</reference>
<organism evidence="4 5">
    <name type="scientific">Scylla paramamosain</name>
    <name type="common">Mud crab</name>
    <dbReference type="NCBI Taxonomy" id="85552"/>
    <lineage>
        <taxon>Eukaryota</taxon>
        <taxon>Metazoa</taxon>
        <taxon>Ecdysozoa</taxon>
        <taxon>Arthropoda</taxon>
        <taxon>Crustacea</taxon>
        <taxon>Multicrustacea</taxon>
        <taxon>Malacostraca</taxon>
        <taxon>Eumalacostraca</taxon>
        <taxon>Eucarida</taxon>
        <taxon>Decapoda</taxon>
        <taxon>Pleocyemata</taxon>
        <taxon>Brachyura</taxon>
        <taxon>Eubrachyura</taxon>
        <taxon>Portunoidea</taxon>
        <taxon>Portunidae</taxon>
        <taxon>Portuninae</taxon>
        <taxon>Scylla</taxon>
    </lineage>
</organism>
<dbReference type="PANTHER" id="PTHR24161:SF85">
    <property type="entry name" value="PALMITOYLTRANSFERASE HIP14"/>
    <property type="match status" value="1"/>
</dbReference>
<keyword evidence="2 3" id="KW-0040">ANK repeat</keyword>
<dbReference type="InterPro" id="IPR036770">
    <property type="entry name" value="Ankyrin_rpt-contain_sf"/>
</dbReference>
<dbReference type="EMBL" id="JARAKH010000067">
    <property type="protein sequence ID" value="KAK8375151.1"/>
    <property type="molecule type" value="Genomic_DNA"/>
</dbReference>
<dbReference type="AlphaFoldDB" id="A0AAW0SKB1"/>
<feature type="repeat" description="ANK" evidence="3">
    <location>
        <begin position="122"/>
        <end position="143"/>
    </location>
</feature>
<evidence type="ECO:0000313" key="5">
    <source>
        <dbReference type="Proteomes" id="UP001487740"/>
    </source>
</evidence>
<dbReference type="SMART" id="SM00248">
    <property type="entry name" value="ANK"/>
    <property type="match status" value="8"/>
</dbReference>
<keyword evidence="1" id="KW-0677">Repeat</keyword>
<keyword evidence="5" id="KW-1185">Reference proteome</keyword>
<dbReference type="Pfam" id="PF00023">
    <property type="entry name" value="Ank"/>
    <property type="match status" value="1"/>
</dbReference>
<feature type="repeat" description="ANK" evidence="3">
    <location>
        <begin position="187"/>
        <end position="219"/>
    </location>
</feature>
<feature type="repeat" description="ANK" evidence="3">
    <location>
        <begin position="89"/>
        <end position="121"/>
    </location>
</feature>
<feature type="repeat" description="ANK" evidence="3">
    <location>
        <begin position="154"/>
        <end position="186"/>
    </location>
</feature>
<evidence type="ECO:0000256" key="1">
    <source>
        <dbReference type="ARBA" id="ARBA00022737"/>
    </source>
</evidence>
<sequence>MASNPHHDMEENLEAIEHQPTAELVIAVWEGDEAGVRSALDRGARPEVTVPTKAGVSCSLLTVAASKGHNHLLRHLLQAGLSIEGGDTTDMTPLMLAALRGHAHTVKMLLDLRGNPLAMDSDGLTALHFAAMEGHQQCVAVLLPLTPPTPAHLEADTPVHAASHCGHVEVLEQLAGAGWSLTARDSHGNTPMHLAAIEGCAAVVQWLVQRGCDPHVQMKDGRTPLECAVQHGRHEVENWLVKNCSGVVRSKTLRVEEVMAWRVEHERLHNKILSLLVEGNEAAMACIPEVYDGHTLSQDGLTPLHAAALCGAPSGTVEALLRQGVSPHVTTPDNMTPADLARQQGHDSVIKGLQCHHCVQFLLAARVHGDRAGCKEAG</sequence>
<dbReference type="Proteomes" id="UP001487740">
    <property type="component" value="Unassembled WGS sequence"/>
</dbReference>
<feature type="repeat" description="ANK" evidence="3">
    <location>
        <begin position="299"/>
        <end position="332"/>
    </location>
</feature>
<dbReference type="EMBL" id="JARAKH010000067">
    <property type="protein sequence ID" value="KAK8375152.1"/>
    <property type="molecule type" value="Genomic_DNA"/>
</dbReference>
<protein>
    <submittedName>
        <fullName evidence="4">Uncharacterized protein</fullName>
    </submittedName>
</protein>
<comment type="caution">
    <text evidence="4">The sequence shown here is derived from an EMBL/GenBank/DDBJ whole genome shotgun (WGS) entry which is preliminary data.</text>
</comment>
<accession>A0AAW0SKB1</accession>
<dbReference type="Pfam" id="PF12796">
    <property type="entry name" value="Ank_2"/>
    <property type="match status" value="2"/>
</dbReference>
<dbReference type="PROSITE" id="PS50297">
    <property type="entry name" value="ANK_REP_REGION"/>
    <property type="match status" value="4"/>
</dbReference>
<evidence type="ECO:0000256" key="2">
    <source>
        <dbReference type="ARBA" id="ARBA00023043"/>
    </source>
</evidence>